<dbReference type="InterPro" id="IPR016155">
    <property type="entry name" value="Mopterin_synth/thiamin_S_b"/>
</dbReference>
<keyword evidence="5" id="KW-1185">Reference proteome</keyword>
<comment type="similarity">
    <text evidence="2">Belongs to the MoaD family.</text>
</comment>
<dbReference type="InterPro" id="IPR012675">
    <property type="entry name" value="Beta-grasp_dom_sf"/>
</dbReference>
<dbReference type="CDD" id="cd00754">
    <property type="entry name" value="Ubl_MoaD"/>
    <property type="match status" value="1"/>
</dbReference>
<protein>
    <recommendedName>
        <fullName evidence="3">Molybdopterin synthase sulfur carrier subunit</fullName>
    </recommendedName>
</protein>
<dbReference type="EMBL" id="JAUIYO010000017">
    <property type="protein sequence ID" value="MFK2826930.1"/>
    <property type="molecule type" value="Genomic_DNA"/>
</dbReference>
<sequence length="76" mass="8493">MINVLCFAHLKEQVGKEQVELQHNELTVRELLNELNEKYSIHTDTLIVAVNEEYADLDDMIQSGDTVALIPPVSGG</sequence>
<evidence type="ECO:0000256" key="2">
    <source>
        <dbReference type="ARBA" id="ARBA00024200"/>
    </source>
</evidence>
<dbReference type="PANTHER" id="PTHR33359:SF1">
    <property type="entry name" value="MOLYBDOPTERIN SYNTHASE SULFUR CARRIER SUBUNIT"/>
    <property type="match status" value="1"/>
</dbReference>
<evidence type="ECO:0000256" key="3">
    <source>
        <dbReference type="ARBA" id="ARBA00024247"/>
    </source>
</evidence>
<proteinExistence type="inferred from homology"/>
<dbReference type="PANTHER" id="PTHR33359">
    <property type="entry name" value="MOLYBDOPTERIN SYNTHASE SULFUR CARRIER SUBUNIT"/>
    <property type="match status" value="1"/>
</dbReference>
<dbReference type="Proteomes" id="UP001619911">
    <property type="component" value="Unassembled WGS sequence"/>
</dbReference>
<evidence type="ECO:0000313" key="4">
    <source>
        <dbReference type="EMBL" id="MFK2826930.1"/>
    </source>
</evidence>
<organism evidence="4 5">
    <name type="scientific">Bacillus lumedeiriae</name>
    <dbReference type="NCBI Taxonomy" id="3058829"/>
    <lineage>
        <taxon>Bacteria</taxon>
        <taxon>Bacillati</taxon>
        <taxon>Bacillota</taxon>
        <taxon>Bacilli</taxon>
        <taxon>Bacillales</taxon>
        <taxon>Bacillaceae</taxon>
        <taxon>Bacillus</taxon>
    </lineage>
</organism>
<evidence type="ECO:0000313" key="5">
    <source>
        <dbReference type="Proteomes" id="UP001619911"/>
    </source>
</evidence>
<dbReference type="NCBIfam" id="TIGR01682">
    <property type="entry name" value="moaD"/>
    <property type="match status" value="1"/>
</dbReference>
<reference evidence="4 5" key="1">
    <citation type="submission" date="2023-07" db="EMBL/GenBank/DDBJ databases">
        <title>Bacillus lucianemedeirus sp. nov, a new species isolated from an immunobiological production facility.</title>
        <authorList>
            <person name="Costa L.V."/>
            <person name="Miranda R.V.S.L."/>
            <person name="Brandao M.L.L."/>
            <person name="Reis C.M.F."/>
            <person name="Frazao A.M."/>
            <person name="Cruz F.V."/>
            <person name="Baio P.V.P."/>
            <person name="Veras J.F.C."/>
            <person name="Ramos J.N."/>
            <person name="Vieira V."/>
        </authorList>
    </citation>
    <scope>NUCLEOTIDE SEQUENCE [LARGE SCALE GENOMIC DNA]</scope>
    <source>
        <strain evidence="4 5">B190/17</strain>
    </source>
</reference>
<comment type="caution">
    <text evidence="4">The sequence shown here is derived from an EMBL/GenBank/DDBJ whole genome shotgun (WGS) entry which is preliminary data.</text>
</comment>
<accession>A0ABW8ID22</accession>
<keyword evidence="1" id="KW-0547">Nucleotide-binding</keyword>
<dbReference type="InterPro" id="IPR003749">
    <property type="entry name" value="ThiS/MoaD-like"/>
</dbReference>
<evidence type="ECO:0000256" key="1">
    <source>
        <dbReference type="ARBA" id="ARBA00022741"/>
    </source>
</evidence>
<dbReference type="Gene3D" id="3.10.20.30">
    <property type="match status" value="1"/>
</dbReference>
<dbReference type="InterPro" id="IPR044672">
    <property type="entry name" value="MOCS2A"/>
</dbReference>
<name>A0ABW8ID22_9BACI</name>
<dbReference type="RefSeq" id="WP_404318708.1">
    <property type="nucleotide sequence ID" value="NZ_JAUIYO010000017.1"/>
</dbReference>
<dbReference type="NCBIfam" id="TIGR01687">
    <property type="entry name" value="moaD_arch"/>
    <property type="match status" value="1"/>
</dbReference>
<dbReference type="SUPFAM" id="SSF54285">
    <property type="entry name" value="MoaD/ThiS"/>
    <property type="match status" value="1"/>
</dbReference>
<dbReference type="Pfam" id="PF02597">
    <property type="entry name" value="ThiS"/>
    <property type="match status" value="1"/>
</dbReference>
<dbReference type="InterPro" id="IPR010038">
    <property type="entry name" value="MoaD_arc-typ"/>
</dbReference>
<gene>
    <name evidence="4" type="primary">moaD</name>
    <name evidence="4" type="ORF">QYG89_14845</name>
</gene>